<sequence length="333" mass="36366">MDKSDQIDNLQSILNIMPVGVILLDKFGLVYEANPAAHSLLGEPLVGEPWLDIIQHKFHARSDDGHEISLITGERVNVATHPLKPQGGQLITLTDLTETRSLQESLSRYQRLSEIGRMSAAIAHQIRTPLASALLYSGNLINKTISDEKKIYFCEKINSQLKILENQLNNMLLFAHGGNQCVDKINARSLMNEVINCYQGNLVICIDISEGSLHASFLGNVKTLASAIVNLIENSEQAINSNNGHIYLIIGNKENNYLNIQIVDDGVGMTEQEQQKALEPFFTTKPQGTGLGLAVVQAVLHAHQGKISLQSCKGVGTVINLLIPTLTTSGVKS</sequence>
<comment type="catalytic activity">
    <reaction evidence="1">
        <text>ATP + protein L-histidine = ADP + protein N-phospho-L-histidine.</text>
        <dbReference type="EC" id="2.7.13.3"/>
    </reaction>
</comment>
<dbReference type="Gene3D" id="3.30.565.10">
    <property type="entry name" value="Histidine kinase-like ATPase, C-terminal domain"/>
    <property type="match status" value="1"/>
</dbReference>
<dbReference type="SUPFAM" id="SSF55874">
    <property type="entry name" value="ATPase domain of HSP90 chaperone/DNA topoisomerase II/histidine kinase"/>
    <property type="match status" value="1"/>
</dbReference>
<feature type="domain" description="Histidine kinase" evidence="4">
    <location>
        <begin position="121"/>
        <end position="327"/>
    </location>
</feature>
<name>A0ABX3A235_9GAMM</name>
<dbReference type="Pfam" id="PF00512">
    <property type="entry name" value="HisKA"/>
    <property type="match status" value="1"/>
</dbReference>
<evidence type="ECO:0000313" key="6">
    <source>
        <dbReference type="Proteomes" id="UP000094329"/>
    </source>
</evidence>
<dbReference type="InterPro" id="IPR003594">
    <property type="entry name" value="HATPase_dom"/>
</dbReference>
<evidence type="ECO:0000259" key="4">
    <source>
        <dbReference type="PROSITE" id="PS50109"/>
    </source>
</evidence>
<evidence type="ECO:0000256" key="3">
    <source>
        <dbReference type="ARBA" id="ARBA00022553"/>
    </source>
</evidence>
<organism evidence="5 6">
    <name type="scientific">Piscirickettsia litoralis</name>
    <dbReference type="NCBI Taxonomy" id="1891921"/>
    <lineage>
        <taxon>Bacteria</taxon>
        <taxon>Pseudomonadati</taxon>
        <taxon>Pseudomonadota</taxon>
        <taxon>Gammaproteobacteria</taxon>
        <taxon>Thiotrichales</taxon>
        <taxon>Piscirickettsiaceae</taxon>
        <taxon>Piscirickettsia</taxon>
    </lineage>
</organism>
<dbReference type="PANTHER" id="PTHR43065">
    <property type="entry name" value="SENSOR HISTIDINE KINASE"/>
    <property type="match status" value="1"/>
</dbReference>
<dbReference type="InterPro" id="IPR036097">
    <property type="entry name" value="HisK_dim/P_sf"/>
</dbReference>
<dbReference type="Pfam" id="PF13188">
    <property type="entry name" value="PAS_8"/>
    <property type="match status" value="1"/>
</dbReference>
<dbReference type="EC" id="2.7.13.3" evidence="2"/>
<dbReference type="SUPFAM" id="SSF55785">
    <property type="entry name" value="PYP-like sensor domain (PAS domain)"/>
    <property type="match status" value="1"/>
</dbReference>
<dbReference type="InterPro" id="IPR003661">
    <property type="entry name" value="HisK_dim/P_dom"/>
</dbReference>
<protein>
    <recommendedName>
        <fullName evidence="2">histidine kinase</fullName>
        <ecNumber evidence="2">2.7.13.3</ecNumber>
    </recommendedName>
</protein>
<dbReference type="InterPro" id="IPR036890">
    <property type="entry name" value="HATPase_C_sf"/>
</dbReference>
<dbReference type="InterPro" id="IPR004358">
    <property type="entry name" value="Sig_transdc_His_kin-like_C"/>
</dbReference>
<dbReference type="InterPro" id="IPR035965">
    <property type="entry name" value="PAS-like_dom_sf"/>
</dbReference>
<dbReference type="Gene3D" id="1.10.287.130">
    <property type="match status" value="1"/>
</dbReference>
<evidence type="ECO:0000256" key="1">
    <source>
        <dbReference type="ARBA" id="ARBA00000085"/>
    </source>
</evidence>
<dbReference type="InterPro" id="IPR005467">
    <property type="entry name" value="His_kinase_dom"/>
</dbReference>
<dbReference type="Gene3D" id="3.30.450.20">
    <property type="entry name" value="PAS domain"/>
    <property type="match status" value="1"/>
</dbReference>
<dbReference type="SUPFAM" id="SSF47384">
    <property type="entry name" value="Homodimeric domain of signal transducing histidine kinase"/>
    <property type="match status" value="1"/>
</dbReference>
<gene>
    <name evidence="5" type="ORF">BGC07_06900</name>
</gene>
<dbReference type="CDD" id="cd00130">
    <property type="entry name" value="PAS"/>
    <property type="match status" value="1"/>
</dbReference>
<accession>A0ABX3A235</accession>
<dbReference type="SMART" id="SM00091">
    <property type="entry name" value="PAS"/>
    <property type="match status" value="1"/>
</dbReference>
<dbReference type="InterPro" id="IPR000014">
    <property type="entry name" value="PAS"/>
</dbReference>
<dbReference type="Pfam" id="PF02518">
    <property type="entry name" value="HATPase_c"/>
    <property type="match status" value="1"/>
</dbReference>
<keyword evidence="3" id="KW-0597">Phosphoprotein</keyword>
<reference evidence="5 6" key="1">
    <citation type="submission" date="2016-08" db="EMBL/GenBank/DDBJ databases">
        <title>Draft genome sequence of Candidatus Piscirickettsia litoralis, from seawater.</title>
        <authorList>
            <person name="Wan X."/>
            <person name="Lee A.J."/>
            <person name="Hou S."/>
            <person name="Donachie S.P."/>
        </authorList>
    </citation>
    <scope>NUCLEOTIDE SEQUENCE [LARGE SCALE GENOMIC DNA]</scope>
    <source>
        <strain evidence="5 6">Y2</strain>
    </source>
</reference>
<proteinExistence type="predicted"/>
<dbReference type="PRINTS" id="PR00344">
    <property type="entry name" value="BCTRLSENSOR"/>
</dbReference>
<comment type="caution">
    <text evidence="5">The sequence shown here is derived from an EMBL/GenBank/DDBJ whole genome shotgun (WGS) entry which is preliminary data.</text>
</comment>
<evidence type="ECO:0000256" key="2">
    <source>
        <dbReference type="ARBA" id="ARBA00012438"/>
    </source>
</evidence>
<dbReference type="SMART" id="SM00388">
    <property type="entry name" value="HisKA"/>
    <property type="match status" value="1"/>
</dbReference>
<dbReference type="Proteomes" id="UP000094329">
    <property type="component" value="Unassembled WGS sequence"/>
</dbReference>
<dbReference type="PROSITE" id="PS50109">
    <property type="entry name" value="HIS_KIN"/>
    <property type="match status" value="1"/>
</dbReference>
<keyword evidence="6" id="KW-1185">Reference proteome</keyword>
<dbReference type="EMBL" id="MDTU01000001">
    <property type="protein sequence ID" value="ODN42699.1"/>
    <property type="molecule type" value="Genomic_DNA"/>
</dbReference>
<evidence type="ECO:0000313" key="5">
    <source>
        <dbReference type="EMBL" id="ODN42699.1"/>
    </source>
</evidence>
<dbReference type="SMART" id="SM00387">
    <property type="entry name" value="HATPase_c"/>
    <property type="match status" value="1"/>
</dbReference>
<dbReference type="PANTHER" id="PTHR43065:SF29">
    <property type="entry name" value="SENSOR PROTEIN KINASE FLES"/>
    <property type="match status" value="1"/>
</dbReference>
<dbReference type="CDD" id="cd00082">
    <property type="entry name" value="HisKA"/>
    <property type="match status" value="1"/>
</dbReference>